<accession>A0A2T7PKP2</accession>
<sequence>MRKELASFEKQLQQQQRNSGDVSCVISSAKRTVCPAGSWSSSDTKLNLQGSMLPCIRPGAANTAPTPDGSHPY</sequence>
<evidence type="ECO:0000313" key="3">
    <source>
        <dbReference type="Proteomes" id="UP000245119"/>
    </source>
</evidence>
<comment type="caution">
    <text evidence="2">The sequence shown here is derived from an EMBL/GenBank/DDBJ whole genome shotgun (WGS) entry which is preliminary data.</text>
</comment>
<keyword evidence="3" id="KW-1185">Reference proteome</keyword>
<organism evidence="2 3">
    <name type="scientific">Pomacea canaliculata</name>
    <name type="common">Golden apple snail</name>
    <dbReference type="NCBI Taxonomy" id="400727"/>
    <lineage>
        <taxon>Eukaryota</taxon>
        <taxon>Metazoa</taxon>
        <taxon>Spiralia</taxon>
        <taxon>Lophotrochozoa</taxon>
        <taxon>Mollusca</taxon>
        <taxon>Gastropoda</taxon>
        <taxon>Caenogastropoda</taxon>
        <taxon>Architaenioglossa</taxon>
        <taxon>Ampullarioidea</taxon>
        <taxon>Ampullariidae</taxon>
        <taxon>Pomacea</taxon>
    </lineage>
</organism>
<dbReference type="AlphaFoldDB" id="A0A2T7PKP2"/>
<evidence type="ECO:0000313" key="2">
    <source>
        <dbReference type="EMBL" id="PVD33974.1"/>
    </source>
</evidence>
<gene>
    <name evidence="2" type="ORF">C0Q70_05236</name>
</gene>
<dbReference type="EMBL" id="PZQS01000003">
    <property type="protein sequence ID" value="PVD33974.1"/>
    <property type="molecule type" value="Genomic_DNA"/>
</dbReference>
<feature type="region of interest" description="Disordered" evidence="1">
    <location>
        <begin position="1"/>
        <end position="21"/>
    </location>
</feature>
<protein>
    <submittedName>
        <fullName evidence="2">Uncharacterized protein</fullName>
    </submittedName>
</protein>
<dbReference type="Proteomes" id="UP000245119">
    <property type="component" value="Linkage Group LG3"/>
</dbReference>
<reference evidence="2 3" key="1">
    <citation type="submission" date="2018-04" db="EMBL/GenBank/DDBJ databases">
        <title>The genome of golden apple snail Pomacea canaliculata provides insight into stress tolerance and invasive adaptation.</title>
        <authorList>
            <person name="Liu C."/>
            <person name="Liu B."/>
            <person name="Ren Y."/>
            <person name="Zhang Y."/>
            <person name="Wang H."/>
            <person name="Li S."/>
            <person name="Jiang F."/>
            <person name="Yin L."/>
            <person name="Zhang G."/>
            <person name="Qian W."/>
            <person name="Fan W."/>
        </authorList>
    </citation>
    <scope>NUCLEOTIDE SEQUENCE [LARGE SCALE GENOMIC DNA]</scope>
    <source>
        <strain evidence="2">SZHN2017</strain>
        <tissue evidence="2">Muscle</tissue>
    </source>
</reference>
<proteinExistence type="predicted"/>
<name>A0A2T7PKP2_POMCA</name>
<feature type="compositionally biased region" description="Polar residues" evidence="1">
    <location>
        <begin position="10"/>
        <end position="21"/>
    </location>
</feature>
<evidence type="ECO:0000256" key="1">
    <source>
        <dbReference type="SAM" id="MobiDB-lite"/>
    </source>
</evidence>